<reference evidence="3 6" key="2">
    <citation type="submission" date="2024-12" db="EMBL/GenBank/DDBJ databases">
        <title>C001-4G Acinetobacter sp. assembled genome.</title>
        <authorList>
            <person name="D'Arcy K."/>
            <person name="Kingdon A.D.H."/>
            <person name="Breen A."/>
            <person name="Mckeown C."/>
            <person name="Allman E."/>
            <person name="Sharma P."/>
            <person name="Mcleman A."/>
            <person name="Roberts A.P."/>
        </authorList>
    </citation>
    <scope>NUCLEOTIDE SEQUENCE [LARGE SCALE GENOMIC DNA]</scope>
    <source>
        <strain evidence="3 6">C1-4G</strain>
    </source>
</reference>
<dbReference type="Proteomes" id="UP000243661">
    <property type="component" value="Unassembled WGS sequence"/>
</dbReference>
<dbReference type="SUPFAM" id="SSF49354">
    <property type="entry name" value="PapD-like"/>
    <property type="match status" value="1"/>
</dbReference>
<evidence type="ECO:0000313" key="6">
    <source>
        <dbReference type="Proteomes" id="UP001632339"/>
    </source>
</evidence>
<organism evidence="4 5">
    <name type="scientific">Acinetobacter albensis</name>
    <dbReference type="NCBI Taxonomy" id="1673609"/>
    <lineage>
        <taxon>Bacteria</taxon>
        <taxon>Pseudomonadati</taxon>
        <taxon>Pseudomonadota</taxon>
        <taxon>Gammaproteobacteria</taxon>
        <taxon>Moraxellales</taxon>
        <taxon>Moraxellaceae</taxon>
        <taxon>Acinetobacter</taxon>
    </lineage>
</organism>
<feature type="chain" id="PRO_5008692661" evidence="1">
    <location>
        <begin position="21"/>
        <end position="234"/>
    </location>
</feature>
<evidence type="ECO:0000259" key="2">
    <source>
        <dbReference type="Pfam" id="PF00345"/>
    </source>
</evidence>
<proteinExistence type="predicted"/>
<protein>
    <submittedName>
        <fullName evidence="4">Fimbrial chaperone protein</fullName>
    </submittedName>
    <submittedName>
        <fullName evidence="3">Molecular chaperone</fullName>
    </submittedName>
</protein>
<dbReference type="InterPro" id="IPR050643">
    <property type="entry name" value="Periplasmic_pilus_chap"/>
</dbReference>
<dbReference type="InterPro" id="IPR008962">
    <property type="entry name" value="PapD-like_sf"/>
</dbReference>
<dbReference type="Proteomes" id="UP001632339">
    <property type="component" value="Unassembled WGS sequence"/>
</dbReference>
<dbReference type="InterPro" id="IPR016147">
    <property type="entry name" value="Pili_assmbl_chaperone_N"/>
</dbReference>
<dbReference type="Pfam" id="PF00345">
    <property type="entry name" value="PapD_N"/>
    <property type="match status" value="1"/>
</dbReference>
<dbReference type="GO" id="GO:0071555">
    <property type="term" value="P:cell wall organization"/>
    <property type="evidence" value="ECO:0007669"/>
    <property type="project" value="InterPro"/>
</dbReference>
<dbReference type="EMBL" id="FMBK01000003">
    <property type="protein sequence ID" value="SCC71276.1"/>
    <property type="molecule type" value="Genomic_DNA"/>
</dbReference>
<dbReference type="GO" id="GO:0030288">
    <property type="term" value="C:outer membrane-bounded periplasmic space"/>
    <property type="evidence" value="ECO:0007669"/>
    <property type="project" value="InterPro"/>
</dbReference>
<evidence type="ECO:0000313" key="3">
    <source>
        <dbReference type="EMBL" id="MFN0297163.1"/>
    </source>
</evidence>
<sequence>MKKIIAFLISSICYVSGTQAGVSVDPVQMYILNQGKQKSTTVTLESKDEAEKRIFEIKAFKWTQKDNGENVLEPDNSLIINPKNFILQPNGKQTVRVGFNRPIESVLNGQQEGTWRIMIDEIPQAVKESSVNFLMSFNLPLFVGKQENIKIKFNIDKNKLIATNKANSHIQISNLKIVDANKKEVFKSETMNYLLANKSLSYDLSSSQITNPNKYYVQLFTDKNDDMVELKLSD</sequence>
<name>A0A1C4GSY9_9GAMM</name>
<keyword evidence="6" id="KW-1185">Reference proteome</keyword>
<reference evidence="4 5" key="1">
    <citation type="submission" date="2016-08" db="EMBL/GenBank/DDBJ databases">
        <authorList>
            <person name="Seilhamer J.J."/>
        </authorList>
    </citation>
    <scope>NUCLEOTIDE SEQUENCE [LARGE SCALE GENOMIC DNA]</scope>
    <source>
        <strain evidence="4 5">ANC 4874</strain>
    </source>
</reference>
<dbReference type="OrthoDB" id="6683458at2"/>
<evidence type="ECO:0000256" key="1">
    <source>
        <dbReference type="SAM" id="SignalP"/>
    </source>
</evidence>
<dbReference type="InterPro" id="IPR013783">
    <property type="entry name" value="Ig-like_fold"/>
</dbReference>
<evidence type="ECO:0000313" key="5">
    <source>
        <dbReference type="Proteomes" id="UP000243661"/>
    </source>
</evidence>
<dbReference type="RefSeq" id="WP_092718313.1">
    <property type="nucleotide sequence ID" value="NZ_FMBK01000003.1"/>
</dbReference>
<dbReference type="PANTHER" id="PTHR30251">
    <property type="entry name" value="PILUS ASSEMBLY CHAPERONE"/>
    <property type="match status" value="1"/>
</dbReference>
<dbReference type="Gene3D" id="2.60.40.10">
    <property type="entry name" value="Immunoglobulins"/>
    <property type="match status" value="1"/>
</dbReference>
<keyword evidence="1" id="KW-0732">Signal</keyword>
<dbReference type="PANTHER" id="PTHR30251:SF4">
    <property type="entry name" value="SLR1668 PROTEIN"/>
    <property type="match status" value="1"/>
</dbReference>
<accession>A0A1C4GSY9</accession>
<dbReference type="EMBL" id="JBJXCW010000005">
    <property type="protein sequence ID" value="MFN0297163.1"/>
    <property type="molecule type" value="Genomic_DNA"/>
</dbReference>
<evidence type="ECO:0000313" key="4">
    <source>
        <dbReference type="EMBL" id="SCC71276.1"/>
    </source>
</evidence>
<feature type="signal peptide" evidence="1">
    <location>
        <begin position="1"/>
        <end position="20"/>
    </location>
</feature>
<gene>
    <name evidence="3" type="ORF">ACKVE0_06435</name>
    <name evidence="4" type="ORF">GA0116959_103126</name>
</gene>
<dbReference type="AlphaFoldDB" id="A0A1C4GSY9"/>
<feature type="domain" description="Pili assembly chaperone N-terminal" evidence="2">
    <location>
        <begin position="31"/>
        <end position="143"/>
    </location>
</feature>